<dbReference type="EMBL" id="ADZX01000756">
    <property type="protein sequence ID" value="EFK95497.1"/>
    <property type="molecule type" value="Genomic_DNA"/>
</dbReference>
<sequence length="55" mass="6137">MKCTSADLSKVLRVMEPYRDDFMGFDVEAVLGFALSSGSAHVLMPKEDCVVMFFD</sequence>
<reference evidence="1" key="1">
    <citation type="submission" date="2010-07" db="EMBL/GenBank/DDBJ databases">
        <authorList>
            <consortium name="CONSOLIDER consortium CSD2007-00005"/>
            <person name="Guazzaroni M.-E."/>
            <person name="Richter M."/>
            <person name="Garcia-Salamanca A."/>
            <person name="Yarza P."/>
            <person name="Ferrer M."/>
        </authorList>
    </citation>
    <scope>NUCLEOTIDE SEQUENCE</scope>
</reference>
<gene>
    <name evidence="1" type="ORF">LDC_2492</name>
</gene>
<accession>D9PLR9</accession>
<dbReference type="AlphaFoldDB" id="D9PLR9"/>
<evidence type="ECO:0000313" key="1">
    <source>
        <dbReference type="EMBL" id="EFK95497.1"/>
    </source>
</evidence>
<proteinExistence type="predicted"/>
<reference evidence="1" key="2">
    <citation type="journal article" date="2011" name="Microb. Ecol.">
        <title>Taxonomic and Functional Metagenomic Profiling of the Microbial Community in the Anoxic Sediment of a Sub-saline Shallow Lake (Laguna de Carrizo, Central Spain).</title>
        <authorList>
            <person name="Ferrer M."/>
            <person name="Guazzaroni M.E."/>
            <person name="Richter M."/>
            <person name="Garcia-Salamanca A."/>
            <person name="Yarza P."/>
            <person name="Suarez-Suarez A."/>
            <person name="Solano J."/>
            <person name="Alcaide M."/>
            <person name="van Dillewijn P."/>
            <person name="Molina-Henares M.A."/>
            <person name="Lopez-Cortes N."/>
            <person name="Al-Ramahi Y."/>
            <person name="Guerrero C."/>
            <person name="Acosta A."/>
            <person name="de Eugenio L.I."/>
            <person name="Martinez V."/>
            <person name="Marques S."/>
            <person name="Rojo F."/>
            <person name="Santero E."/>
            <person name="Genilloud O."/>
            <person name="Perez-Perez J."/>
            <person name="Rossello-Mora R."/>
            <person name="Ramos J.L."/>
        </authorList>
    </citation>
    <scope>NUCLEOTIDE SEQUENCE</scope>
</reference>
<organism evidence="1">
    <name type="scientific">sediment metagenome</name>
    <dbReference type="NCBI Taxonomy" id="749907"/>
    <lineage>
        <taxon>unclassified sequences</taxon>
        <taxon>metagenomes</taxon>
        <taxon>ecological metagenomes</taxon>
    </lineage>
</organism>
<name>D9PLR9_9ZZZZ</name>
<protein>
    <submittedName>
        <fullName evidence="1">Uncharacterized protein</fullName>
    </submittedName>
</protein>
<feature type="non-terminal residue" evidence="1">
    <location>
        <position position="55"/>
    </location>
</feature>
<comment type="caution">
    <text evidence="1">The sequence shown here is derived from an EMBL/GenBank/DDBJ whole genome shotgun (WGS) entry which is preliminary data.</text>
</comment>